<dbReference type="EMBL" id="KZ521042">
    <property type="protein sequence ID" value="PKU28341.1"/>
    <property type="molecule type" value="Genomic_DNA"/>
</dbReference>
<dbReference type="PANTHER" id="PTHR33064">
    <property type="entry name" value="POL PROTEIN"/>
    <property type="match status" value="1"/>
</dbReference>
<dbReference type="InterPro" id="IPR051320">
    <property type="entry name" value="Viral_Replic_Matur_Polypro"/>
</dbReference>
<accession>A0A2I0T3H0</accession>
<sequence length="184" mass="20519">MQEEDSDAEIVVKSFSMKGLRNMRKDFSRQEGGSQELTVLEAKVSLTGNKWEKHPNVTGPAAPCILGINHLKRGYFKDAKGLLNLIRQLETQGVISKTRSPFNSPIWPVRKSDRDWRLIENCGSLNEVTPPLSAAVTDVLQLQDELESKAAKCCATIDIANAFFSIPLAAECRPQFAFTWRGIQ</sequence>
<dbReference type="PANTHER" id="PTHR33064:SF29">
    <property type="entry name" value="PEPTIDASE A2 DOMAIN-CONTAINING PROTEIN-RELATED"/>
    <property type="match status" value="1"/>
</dbReference>
<dbReference type="InterPro" id="IPR043502">
    <property type="entry name" value="DNA/RNA_pol_sf"/>
</dbReference>
<protein>
    <recommendedName>
        <fullName evidence="3">Reverse transcriptase domain-containing protein</fullName>
    </recommendedName>
</protein>
<dbReference type="AlphaFoldDB" id="A0A2I0T3H0"/>
<reference evidence="2" key="2">
    <citation type="submission" date="2017-12" db="EMBL/GenBank/DDBJ databases">
        <title>Genome sequence of the Bar-tailed Godwit (Limosa lapponica baueri).</title>
        <authorList>
            <person name="Lima N.C.B."/>
            <person name="Parody-Merino A.M."/>
            <person name="Battley P.F."/>
            <person name="Fidler A.E."/>
            <person name="Prosdocimi F."/>
        </authorList>
    </citation>
    <scope>NUCLEOTIDE SEQUENCE [LARGE SCALE GENOMIC DNA]</scope>
</reference>
<proteinExistence type="predicted"/>
<dbReference type="SUPFAM" id="SSF56672">
    <property type="entry name" value="DNA/RNA polymerases"/>
    <property type="match status" value="1"/>
</dbReference>
<evidence type="ECO:0008006" key="3">
    <source>
        <dbReference type="Google" id="ProtNLM"/>
    </source>
</evidence>
<dbReference type="OrthoDB" id="9950135at2759"/>
<reference evidence="2" key="1">
    <citation type="submission" date="2017-11" db="EMBL/GenBank/DDBJ databases">
        <authorList>
            <person name="Lima N.C."/>
            <person name="Parody-Merino A.M."/>
            <person name="Battley P.F."/>
            <person name="Fidler A.E."/>
            <person name="Prosdocimi F."/>
        </authorList>
    </citation>
    <scope>NUCLEOTIDE SEQUENCE [LARGE SCALE GENOMIC DNA]</scope>
</reference>
<dbReference type="InterPro" id="IPR043128">
    <property type="entry name" value="Rev_trsase/Diguanyl_cyclase"/>
</dbReference>
<name>A0A2I0T3H0_LIMLA</name>
<evidence type="ECO:0000313" key="2">
    <source>
        <dbReference type="Proteomes" id="UP000233556"/>
    </source>
</evidence>
<dbReference type="Gene3D" id="3.10.10.10">
    <property type="entry name" value="HIV Type 1 Reverse Transcriptase, subunit A, domain 1"/>
    <property type="match status" value="1"/>
</dbReference>
<dbReference type="Gene3D" id="3.30.70.270">
    <property type="match status" value="1"/>
</dbReference>
<evidence type="ECO:0000313" key="1">
    <source>
        <dbReference type="EMBL" id="PKU28341.1"/>
    </source>
</evidence>
<keyword evidence="2" id="KW-1185">Reference proteome</keyword>
<gene>
    <name evidence="1" type="ORF">llap_21355</name>
</gene>
<dbReference type="Proteomes" id="UP000233556">
    <property type="component" value="Unassembled WGS sequence"/>
</dbReference>
<organism evidence="1 2">
    <name type="scientific">Limosa lapponica baueri</name>
    <dbReference type="NCBI Taxonomy" id="1758121"/>
    <lineage>
        <taxon>Eukaryota</taxon>
        <taxon>Metazoa</taxon>
        <taxon>Chordata</taxon>
        <taxon>Craniata</taxon>
        <taxon>Vertebrata</taxon>
        <taxon>Euteleostomi</taxon>
        <taxon>Archelosauria</taxon>
        <taxon>Archosauria</taxon>
        <taxon>Dinosauria</taxon>
        <taxon>Saurischia</taxon>
        <taxon>Theropoda</taxon>
        <taxon>Coelurosauria</taxon>
        <taxon>Aves</taxon>
        <taxon>Neognathae</taxon>
        <taxon>Neoaves</taxon>
        <taxon>Charadriiformes</taxon>
        <taxon>Scolopacidae</taxon>
        <taxon>Limosa</taxon>
    </lineage>
</organism>